<dbReference type="Proteomes" id="UP000658980">
    <property type="component" value="Unassembled WGS sequence"/>
</dbReference>
<dbReference type="InterPro" id="IPR036129">
    <property type="entry name" value="Glycerate_kinase_sf"/>
</dbReference>
<dbReference type="PIRSF" id="PIRSF006078">
    <property type="entry name" value="GlxK"/>
    <property type="match status" value="1"/>
</dbReference>
<evidence type="ECO:0000256" key="1">
    <source>
        <dbReference type="ARBA" id="ARBA00006284"/>
    </source>
</evidence>
<keyword evidence="2 4" id="KW-0808">Transferase</keyword>
<dbReference type="InterPro" id="IPR018197">
    <property type="entry name" value="Glycerate_kinase_RE-like"/>
</dbReference>
<dbReference type="InterPro" id="IPR004381">
    <property type="entry name" value="Glycerate_kinase"/>
</dbReference>
<dbReference type="SUPFAM" id="SSF110738">
    <property type="entry name" value="Glycerate kinase I"/>
    <property type="match status" value="1"/>
</dbReference>
<evidence type="ECO:0000256" key="2">
    <source>
        <dbReference type="ARBA" id="ARBA00022679"/>
    </source>
</evidence>
<sequence length="376" mass="39135">MKIIVAPDSFKGSLSATGAAQAMAAGIHELDSGVDVVLLPAADGGEGTMNTMVEATGGKLVAKQVEDPIGTTISASYGILGDGKTCVIEIAEASGLPLLKKHERNPLIASSYGTGELIRHALDAGFRSFIIGLGGSATNDGGAGMLEALGMKLLDENGKALARGGGELGRLVTLDRSGFDSRIAKSKFLIASDVENPLVGEHGASAVFGPQKGATSENVRQLDGNLRNFADITERLTGVKLHDKKGSGAAGGAGGAMQAFFAGEMRRGVDVVLEAISFQRYVETADLIITGEGRTDSQTLSGKTPFGIAEAAKTGGKPVILISGMVDRRSLVLLKPYFTEIHSVVGGDITAEQSKKDAFRQLKHKTHKVVETYLKK</sequence>
<protein>
    <submittedName>
        <fullName evidence="5">Glycerate kinase</fullName>
    </submittedName>
</protein>
<name>A0ABR8WGL3_9BACL</name>
<gene>
    <name evidence="5" type="ORF">H9630_14780</name>
</gene>
<comment type="caution">
    <text evidence="5">The sequence shown here is derived from an EMBL/GenBank/DDBJ whole genome shotgun (WGS) entry which is preliminary data.</text>
</comment>
<dbReference type="Gene3D" id="3.40.50.10350">
    <property type="entry name" value="Glycerate kinase, domain 1"/>
    <property type="match status" value="1"/>
</dbReference>
<keyword evidence="3 4" id="KW-0418">Kinase</keyword>
<comment type="similarity">
    <text evidence="1 4">Belongs to the glycerate kinase type-1 family.</text>
</comment>
<evidence type="ECO:0000256" key="3">
    <source>
        <dbReference type="ARBA" id="ARBA00022777"/>
    </source>
</evidence>
<evidence type="ECO:0000313" key="6">
    <source>
        <dbReference type="Proteomes" id="UP000658980"/>
    </source>
</evidence>
<dbReference type="Pfam" id="PF02595">
    <property type="entry name" value="Gly_kinase"/>
    <property type="match status" value="1"/>
</dbReference>
<accession>A0ABR8WGL3</accession>
<dbReference type="PANTHER" id="PTHR21599">
    <property type="entry name" value="GLYCERATE KINASE"/>
    <property type="match status" value="1"/>
</dbReference>
<organism evidence="5 6">
    <name type="scientific">Planococcus wigleyi</name>
    <dbReference type="NCBI Taxonomy" id="2762216"/>
    <lineage>
        <taxon>Bacteria</taxon>
        <taxon>Bacillati</taxon>
        <taxon>Bacillota</taxon>
        <taxon>Bacilli</taxon>
        <taxon>Bacillales</taxon>
        <taxon>Caryophanaceae</taxon>
        <taxon>Planococcus</taxon>
    </lineage>
</organism>
<evidence type="ECO:0000256" key="4">
    <source>
        <dbReference type="PIRNR" id="PIRNR006078"/>
    </source>
</evidence>
<evidence type="ECO:0000313" key="5">
    <source>
        <dbReference type="EMBL" id="MBD8016092.1"/>
    </source>
</evidence>
<dbReference type="GO" id="GO:0016301">
    <property type="term" value="F:kinase activity"/>
    <property type="evidence" value="ECO:0007669"/>
    <property type="project" value="UniProtKB-KW"/>
</dbReference>
<dbReference type="NCBIfam" id="TIGR00045">
    <property type="entry name" value="glycerate kinase"/>
    <property type="match status" value="1"/>
</dbReference>
<dbReference type="PANTHER" id="PTHR21599:SF0">
    <property type="entry name" value="GLYCERATE KINASE"/>
    <property type="match status" value="1"/>
</dbReference>
<reference evidence="5 6" key="1">
    <citation type="submission" date="2020-08" db="EMBL/GenBank/DDBJ databases">
        <title>A Genomic Blueprint of the Chicken Gut Microbiome.</title>
        <authorList>
            <person name="Gilroy R."/>
            <person name="Ravi A."/>
            <person name="Getino M."/>
            <person name="Pursley I."/>
            <person name="Horton D.L."/>
            <person name="Alikhan N.-F."/>
            <person name="Baker D."/>
            <person name="Gharbi K."/>
            <person name="Hall N."/>
            <person name="Watson M."/>
            <person name="Adriaenssens E.M."/>
            <person name="Foster-Nyarko E."/>
            <person name="Jarju S."/>
            <person name="Secka A."/>
            <person name="Antonio M."/>
            <person name="Oren A."/>
            <person name="Chaudhuri R."/>
            <person name="La Ragione R.M."/>
            <person name="Hildebrand F."/>
            <person name="Pallen M.J."/>
        </authorList>
    </citation>
    <scope>NUCLEOTIDE SEQUENCE [LARGE SCALE GENOMIC DNA]</scope>
    <source>
        <strain evidence="5 6">Sa1BUA13</strain>
    </source>
</reference>
<keyword evidence="6" id="KW-1185">Reference proteome</keyword>
<dbReference type="RefSeq" id="WP_191716261.1">
    <property type="nucleotide sequence ID" value="NZ_JACSPU010000005.1"/>
</dbReference>
<dbReference type="InterPro" id="IPR018193">
    <property type="entry name" value="Glyc_kinase_flavodox-like_fold"/>
</dbReference>
<proteinExistence type="inferred from homology"/>
<dbReference type="EMBL" id="JACSPU010000005">
    <property type="protein sequence ID" value="MBD8016092.1"/>
    <property type="molecule type" value="Genomic_DNA"/>
</dbReference>
<dbReference type="Gene3D" id="3.90.1510.10">
    <property type="entry name" value="Glycerate kinase, domain 2"/>
    <property type="match status" value="1"/>
</dbReference>